<evidence type="ECO:0000313" key="2">
    <source>
        <dbReference type="EMBL" id="MCP9764825.1"/>
    </source>
</evidence>
<name>A0AAE3H5Z4_9BACT</name>
<reference evidence="2 3" key="1">
    <citation type="submission" date="2018-11" db="EMBL/GenBank/DDBJ databases">
        <title>Novel bacteria species description.</title>
        <authorList>
            <person name="Han J.-H."/>
        </authorList>
    </citation>
    <scope>NUCLEOTIDE SEQUENCE [LARGE SCALE GENOMIC DNA]</scope>
    <source>
        <strain evidence="2 3">KCTC23259</strain>
    </source>
</reference>
<comment type="caution">
    <text evidence="2">The sequence shown here is derived from an EMBL/GenBank/DDBJ whole genome shotgun (WGS) entry which is preliminary data.</text>
</comment>
<protein>
    <submittedName>
        <fullName evidence="2">Uncharacterized protein</fullName>
    </submittedName>
</protein>
<feature type="chain" id="PRO_5042048222" evidence="1">
    <location>
        <begin position="22"/>
        <end position="269"/>
    </location>
</feature>
<dbReference type="RefSeq" id="WP_255038512.1">
    <property type="nucleotide sequence ID" value="NZ_RJUF01000176.1"/>
</dbReference>
<dbReference type="Proteomes" id="UP001204144">
    <property type="component" value="Unassembled WGS sequence"/>
</dbReference>
<keyword evidence="1" id="KW-0732">Signal</keyword>
<proteinExistence type="predicted"/>
<gene>
    <name evidence="2" type="ORF">EGI31_17940</name>
</gene>
<sequence length="269" mass="29460">MLKPLLLSLLLYISTAVNLLAAGDPPTKQIKGSATALNAAQQLQLNKALAGLEQSLAANAANLNFVDQMQDMQETVSLAAESDRQVAQKLMSYLDDNPEKVKDILSLNFEDLTRLPIGLTAKLKDDARVTLGVLEAKFFPTYAEVTVFARIVFTVDNTQRDLFFGVDGIKFTRNGFVDGGGFRAVLLGDYLIPGDKWTIRLRGGSGKGDRDYDGSKTFVNFDCNDFQEASLSADVIFPRSVLLPYDVATGKEKPEGRVVFQQENLIGKI</sequence>
<keyword evidence="3" id="KW-1185">Reference proteome</keyword>
<evidence type="ECO:0000313" key="3">
    <source>
        <dbReference type="Proteomes" id="UP001204144"/>
    </source>
</evidence>
<organism evidence="2 3">
    <name type="scientific">Lacihabitans soyangensis</name>
    <dbReference type="NCBI Taxonomy" id="869394"/>
    <lineage>
        <taxon>Bacteria</taxon>
        <taxon>Pseudomonadati</taxon>
        <taxon>Bacteroidota</taxon>
        <taxon>Cytophagia</taxon>
        <taxon>Cytophagales</taxon>
        <taxon>Leadbetterellaceae</taxon>
        <taxon>Lacihabitans</taxon>
    </lineage>
</organism>
<evidence type="ECO:0000256" key="1">
    <source>
        <dbReference type="SAM" id="SignalP"/>
    </source>
</evidence>
<feature type="signal peptide" evidence="1">
    <location>
        <begin position="1"/>
        <end position="21"/>
    </location>
</feature>
<accession>A0AAE3H5Z4</accession>
<dbReference type="EMBL" id="RJUF01000176">
    <property type="protein sequence ID" value="MCP9764825.1"/>
    <property type="molecule type" value="Genomic_DNA"/>
</dbReference>
<dbReference type="AlphaFoldDB" id="A0AAE3H5Z4"/>